<accession>A0A816HDH5</accession>
<proteinExistence type="predicted"/>
<evidence type="ECO:0000313" key="2">
    <source>
        <dbReference type="Proteomes" id="UP000663828"/>
    </source>
</evidence>
<gene>
    <name evidence="1" type="ORF">XAT740_LOCUS61802</name>
</gene>
<dbReference type="AlphaFoldDB" id="A0A816HDH5"/>
<name>A0A816HDH5_ADIRI</name>
<reference evidence="1" key="1">
    <citation type="submission" date="2021-02" db="EMBL/GenBank/DDBJ databases">
        <authorList>
            <person name="Nowell W R."/>
        </authorList>
    </citation>
    <scope>NUCLEOTIDE SEQUENCE</scope>
</reference>
<protein>
    <submittedName>
        <fullName evidence="1">Uncharacterized protein</fullName>
    </submittedName>
</protein>
<comment type="caution">
    <text evidence="1">The sequence shown here is derived from an EMBL/GenBank/DDBJ whole genome shotgun (WGS) entry which is preliminary data.</text>
</comment>
<organism evidence="1 2">
    <name type="scientific">Adineta ricciae</name>
    <name type="common">Rotifer</name>
    <dbReference type="NCBI Taxonomy" id="249248"/>
    <lineage>
        <taxon>Eukaryota</taxon>
        <taxon>Metazoa</taxon>
        <taxon>Spiralia</taxon>
        <taxon>Gnathifera</taxon>
        <taxon>Rotifera</taxon>
        <taxon>Eurotatoria</taxon>
        <taxon>Bdelloidea</taxon>
        <taxon>Adinetida</taxon>
        <taxon>Adinetidae</taxon>
        <taxon>Adineta</taxon>
    </lineage>
</organism>
<sequence>MLTIVVGKVGTLHLLEHACNEEKCEIEFVKKYLQWLLDTHYPELFNELTKLIISNGTIPRKCFADEDKNKQCSGQKCFATFSLYDKQNKSIDQKCIKKNDEINAEPPNILIQTYLDKNFANVTVSIDFICEYNLCNSHSIISQIKNIVEEKYNLADVFQIFGYQRQSTLISTIAVDNTTTTTKSNAWKITST</sequence>
<dbReference type="Proteomes" id="UP000663828">
    <property type="component" value="Unassembled WGS sequence"/>
</dbReference>
<keyword evidence="2" id="KW-1185">Reference proteome</keyword>
<evidence type="ECO:0000313" key="1">
    <source>
        <dbReference type="EMBL" id="CAF1685518.1"/>
    </source>
</evidence>
<dbReference type="EMBL" id="CAJNOR010016621">
    <property type="protein sequence ID" value="CAF1685518.1"/>
    <property type="molecule type" value="Genomic_DNA"/>
</dbReference>
<feature type="non-terminal residue" evidence="1">
    <location>
        <position position="1"/>
    </location>
</feature>